<evidence type="ECO:0000313" key="1">
    <source>
        <dbReference type="EMBL" id="KKU70212.1"/>
    </source>
</evidence>
<evidence type="ECO:0000313" key="2">
    <source>
        <dbReference type="Proteomes" id="UP000034565"/>
    </source>
</evidence>
<proteinExistence type="predicted"/>
<dbReference type="Proteomes" id="UP000034565">
    <property type="component" value="Unassembled WGS sequence"/>
</dbReference>
<evidence type="ECO:0008006" key="3">
    <source>
        <dbReference type="Google" id="ProtNLM"/>
    </source>
</evidence>
<dbReference type="InterPro" id="IPR036583">
    <property type="entry name" value="23S_rRNA_IVS_sf"/>
</dbReference>
<name>A0A0G1SL93_9BACT</name>
<reference evidence="1 2" key="1">
    <citation type="journal article" date="2015" name="Nature">
        <title>rRNA introns, odd ribosomes, and small enigmatic genomes across a large radiation of phyla.</title>
        <authorList>
            <person name="Brown C.T."/>
            <person name="Hug L.A."/>
            <person name="Thomas B.C."/>
            <person name="Sharon I."/>
            <person name="Castelle C.J."/>
            <person name="Singh A."/>
            <person name="Wilkins M.J."/>
            <person name="Williams K.H."/>
            <person name="Banfield J.F."/>
        </authorList>
    </citation>
    <scope>NUCLEOTIDE SEQUENCE [LARGE SCALE GENOMIC DNA]</scope>
</reference>
<dbReference type="AlphaFoldDB" id="A0A0G1SL93"/>
<dbReference type="InterPro" id="IPR012657">
    <property type="entry name" value="23S_rRNA-intervening_sequence"/>
</dbReference>
<sequence>MEKFADDVNVLCKKVPFNFVTKEIVDQLSRSGSSPAANYIEAIESLSKKDFYFRIRICRKESREAGFWLRRLAKVCPELAKDCVILEDEARQFLLIFSKILTKYSND</sequence>
<dbReference type="SUPFAM" id="SSF158446">
    <property type="entry name" value="IVS-encoded protein-like"/>
    <property type="match status" value="1"/>
</dbReference>
<gene>
    <name evidence="1" type="ORF">UX92_C0003G0032</name>
</gene>
<comment type="caution">
    <text evidence="1">The sequence shown here is derived from an EMBL/GenBank/DDBJ whole genome shotgun (WGS) entry which is preliminary data.</text>
</comment>
<organism evidence="1 2">
    <name type="scientific">Candidatus Amesbacteria bacterium GW2011_GWA1_47_20</name>
    <dbReference type="NCBI Taxonomy" id="1618354"/>
    <lineage>
        <taxon>Bacteria</taxon>
        <taxon>Candidatus Amesiibacteriota</taxon>
    </lineage>
</organism>
<dbReference type="NCBIfam" id="TIGR02436">
    <property type="entry name" value="four helix bundle protein"/>
    <property type="match status" value="1"/>
</dbReference>
<dbReference type="EMBL" id="LCOA01000003">
    <property type="protein sequence ID" value="KKU70212.1"/>
    <property type="molecule type" value="Genomic_DNA"/>
</dbReference>
<accession>A0A0G1SL93</accession>
<protein>
    <recommendedName>
        <fullName evidence="3">Four helix bundle protein</fullName>
    </recommendedName>
</protein>
<dbReference type="Gene3D" id="1.20.1440.60">
    <property type="entry name" value="23S rRNA-intervening sequence"/>
    <property type="match status" value="1"/>
</dbReference>